<accession>A0ABR3JGP2</accession>
<feature type="region of interest" description="Disordered" evidence="1">
    <location>
        <begin position="160"/>
        <end position="455"/>
    </location>
</feature>
<dbReference type="EMBL" id="JASNQZ010000007">
    <property type="protein sequence ID" value="KAL0954804.1"/>
    <property type="molecule type" value="Genomic_DNA"/>
</dbReference>
<feature type="compositionally biased region" description="Polar residues" evidence="1">
    <location>
        <begin position="1936"/>
        <end position="1951"/>
    </location>
</feature>
<feature type="compositionally biased region" description="Low complexity" evidence="1">
    <location>
        <begin position="380"/>
        <end position="389"/>
    </location>
</feature>
<evidence type="ECO:0008006" key="4">
    <source>
        <dbReference type="Google" id="ProtNLM"/>
    </source>
</evidence>
<feature type="region of interest" description="Disordered" evidence="1">
    <location>
        <begin position="852"/>
        <end position="1158"/>
    </location>
</feature>
<feature type="compositionally biased region" description="Polar residues" evidence="1">
    <location>
        <begin position="345"/>
        <end position="354"/>
    </location>
</feature>
<keyword evidence="3" id="KW-1185">Reference proteome</keyword>
<protein>
    <recommendedName>
        <fullName evidence="4">Trichoplein multi-domain protein</fullName>
    </recommendedName>
</protein>
<feature type="compositionally biased region" description="Basic and acidic residues" evidence="1">
    <location>
        <begin position="770"/>
        <end position="781"/>
    </location>
</feature>
<feature type="compositionally biased region" description="Polar residues" evidence="1">
    <location>
        <begin position="1669"/>
        <end position="1683"/>
    </location>
</feature>
<feature type="compositionally biased region" description="Polar residues" evidence="1">
    <location>
        <begin position="1443"/>
        <end position="1465"/>
    </location>
</feature>
<feature type="region of interest" description="Disordered" evidence="1">
    <location>
        <begin position="1267"/>
        <end position="1296"/>
    </location>
</feature>
<feature type="compositionally biased region" description="Polar residues" evidence="1">
    <location>
        <begin position="887"/>
        <end position="898"/>
    </location>
</feature>
<organism evidence="2 3">
    <name type="scientific">Hohenbuehelia grisea</name>
    <dbReference type="NCBI Taxonomy" id="104357"/>
    <lineage>
        <taxon>Eukaryota</taxon>
        <taxon>Fungi</taxon>
        <taxon>Dikarya</taxon>
        <taxon>Basidiomycota</taxon>
        <taxon>Agaricomycotina</taxon>
        <taxon>Agaricomycetes</taxon>
        <taxon>Agaricomycetidae</taxon>
        <taxon>Agaricales</taxon>
        <taxon>Pleurotineae</taxon>
        <taxon>Pleurotaceae</taxon>
        <taxon>Hohenbuehelia</taxon>
    </lineage>
</organism>
<feature type="compositionally biased region" description="Acidic residues" evidence="1">
    <location>
        <begin position="1214"/>
        <end position="1223"/>
    </location>
</feature>
<feature type="region of interest" description="Disordered" evidence="1">
    <location>
        <begin position="1208"/>
        <end position="1231"/>
    </location>
</feature>
<feature type="compositionally biased region" description="Low complexity" evidence="1">
    <location>
        <begin position="958"/>
        <end position="973"/>
    </location>
</feature>
<gene>
    <name evidence="2" type="ORF">HGRIS_003750</name>
</gene>
<feature type="compositionally biased region" description="Polar residues" evidence="1">
    <location>
        <begin position="265"/>
        <end position="276"/>
    </location>
</feature>
<feature type="compositionally biased region" description="Basic and acidic residues" evidence="1">
    <location>
        <begin position="509"/>
        <end position="525"/>
    </location>
</feature>
<feature type="compositionally biased region" description="Low complexity" evidence="1">
    <location>
        <begin position="234"/>
        <end position="249"/>
    </location>
</feature>
<feature type="compositionally biased region" description="Low complexity" evidence="1">
    <location>
        <begin position="611"/>
        <end position="633"/>
    </location>
</feature>
<feature type="compositionally biased region" description="Polar residues" evidence="1">
    <location>
        <begin position="1346"/>
        <end position="1361"/>
    </location>
</feature>
<proteinExistence type="predicted"/>
<sequence length="1973" mass="205516">MAAHDADLGSVDPVLQPITNDPLNKTEITLEKKAKDASNISKDVTGLQLSENEFGENDSALHEAPEGIVKLKKSIEKGADKAISRDEAEVNGKQGAQDHFVATNGDTVTHEQLATESDLPQKDIPTESAASALVDVIDREPIDAVNGAVSADLHPNVESNAAAELEGAASADGQVALMASGDSEEDESTPAEGTSSANEVTTESLEAKDDVRVEESKPTLALDESPTADDSAIEESTATDTAPDTATESLAADLEDSTIAAIVEANSSTPEVNNASDPVAPTAGSAPATAPDSSTSPEDAPTTTSDVDVATISDAAEEKTGKSVIKPVEANSSSIDQVSDDKVLSPSTKMQTEVSEAAIDAPAVTEDAQKDAPNTIGEQPAPAARLAAAEPKDSSQDEATSETSFAPPPVFTSSAIVSPAEPAEETGADVKEEAEADAPVEQAEEAKQAEEAEVAVPVEEKVASAALSEEDVKDVAPVEEITPIEDKAEVAELPEDKVNAAEPLIAVEDKVEAAEPVEDDAKPTEYAEPLEVAAAAAEPVAIDQKVETAAEPSVSTEKAEKAAEPAPAPIEETKASTESVPVEEKVEVTIEAIPVEVKTVTPAESTVLEKAATAAEPAPTPVQEETEAATEPATVEEKAEITEPTLVEEAEPVLAKEETEAITQAVPVDDKVEVAPQPVHDEEATTAVNEPELANEVETAPQAGHDDEETTAANEPERANDKVASLPEHVEEETAAVDEPELANDKVELAPQPEQVEGTTTQSVNEPELANDKVEVAPEPERVEEESTAVNEHELPNDKVELATQPEHVEETAAAKEPELADDKVEVAPQPLHVEEKAEAVAEALPVDEKIELVAEPIEPDETAATEVTSAGDLHSKSDQPAAPQEDATTAQQDNELPTSEDAIIPAAQVAEHVRTEEASDASHAQVDDMVSSQDHEVDISEDDGPVAPTDSPSFTIDAASAAAPVEEPAVASDAEHQGADDAESSTESSIFDSGAVAVSSTLGSEHDDILPPAGEQPVVADDSDFAAETTKSAASQGDSPSPPEDDDLHAPEDAAVTASKDNKLPTPEDDEPGASQDAEGPSDGDLVAAVEAEVHDVSPALVGEVASEQPSDTSSRQHEVPIVEEVPLATQAEESTAIVEESGPADATDASEAVPPPSVEAIPEEQAAVIAAEDPAAIEGPVHVSIEPATEDDPAAVTLPIIAASETPAAEETVSDALEEAEANSTVPSELPVASADEVHTLVLEIPEAAGTVDQASDVDAVLKADEAHERPKSPWTPSYSVTTTGAGSPSIEPVLNQEPESAELAEGDLPIIVTPAEEEPQPDIAVELKGAVPLDIPERPKSPWTPSYSTTTQGSPSRSPTREELVDEIPTSVVISPPGLSEPIEIDTDAEVKVPPVHHIDEPEVASGPDEVITIEEQNASKDTLEPEHTEFQQPQKDETSASGVETSALDISTTSLEAQSPQIDAPERPQSPWTPSYSVTSQGSPAAAKEVLLTESVPEQSANELLDVAAPVVVEVSAPGEAETAAAIVDNEPVTETSSTVLTPKVHISLANVNVDEPVPEVARSLSRSSSKENLESATDLPERPKSPWTPSYSVMSQGSPLHSPRALEPIQGEEISTLDAPVAVEPVAESTSNEESEPKTENGETRGLQLEGAGVEAPERPKSPWTPSYSVTQQGTPPTSDAGPSLPITAETLSQLDSVSSTMKTADTLDAQSELADLSIATQSAGTPKSSLADLDVDTFSVASGQTLEPPEIITTVAEEQDGANDEGVVSSSPLRTPLAFKQTEISSDVEYHSEDLTPGQEIAEANPLIVVSDQSVSEEATAATADEPADRADADAAEIKRDDAQPQAFPKEDEAKQPAEPQTRPFVPRLAPVDEQAGLTTSSRDDTDVSPTKPRSRLESTASSRFFPGGWFSSSPKIQGRPSLDVAQGEFTPSKTPVDMSGTTAPAPTPVDGLAEDEEKKAKWCTIM</sequence>
<feature type="compositionally biased region" description="Acidic residues" evidence="1">
    <location>
        <begin position="730"/>
        <end position="742"/>
    </location>
</feature>
<feature type="compositionally biased region" description="Low complexity" evidence="1">
    <location>
        <begin position="278"/>
        <end position="297"/>
    </location>
</feature>
<feature type="region of interest" description="Disordered" evidence="1">
    <location>
        <begin position="1803"/>
        <end position="1973"/>
    </location>
</feature>
<feature type="compositionally biased region" description="Polar residues" evidence="1">
    <location>
        <begin position="1030"/>
        <end position="1040"/>
    </location>
</feature>
<feature type="region of interest" description="Disordered" evidence="1">
    <location>
        <begin position="1"/>
        <end position="21"/>
    </location>
</feature>
<reference evidence="3" key="1">
    <citation type="submission" date="2024-06" db="EMBL/GenBank/DDBJ databases">
        <title>Multi-omics analyses provide insights into the biosynthesis of the anticancer antibiotic pleurotin in Hohenbuehelia grisea.</title>
        <authorList>
            <person name="Weaver J.A."/>
            <person name="Alberti F."/>
        </authorList>
    </citation>
    <scope>NUCLEOTIDE SEQUENCE [LARGE SCALE GENOMIC DNA]</scope>
    <source>
        <strain evidence="3">T-177</strain>
    </source>
</reference>
<name>A0ABR3JGP2_9AGAR</name>
<feature type="compositionally biased region" description="Low complexity" evidence="1">
    <location>
        <begin position="160"/>
        <end position="171"/>
    </location>
</feature>
<feature type="compositionally biased region" description="Polar residues" evidence="1">
    <location>
        <begin position="191"/>
        <end position="204"/>
    </location>
</feature>
<feature type="compositionally biased region" description="Basic and acidic residues" evidence="1">
    <location>
        <begin position="1573"/>
        <end position="1589"/>
    </location>
</feature>
<feature type="compositionally biased region" description="Basic and acidic residues" evidence="1">
    <location>
        <begin position="1833"/>
        <end position="1862"/>
    </location>
</feature>
<feature type="region of interest" description="Disordered" evidence="1">
    <location>
        <begin position="543"/>
        <end position="583"/>
    </location>
</feature>
<feature type="compositionally biased region" description="Polar residues" evidence="1">
    <location>
        <begin position="1474"/>
        <end position="1487"/>
    </location>
</feature>
<comment type="caution">
    <text evidence="2">The sequence shown here is derived from an EMBL/GenBank/DDBJ whole genome shotgun (WGS) entry which is preliminary data.</text>
</comment>
<feature type="region of interest" description="Disordered" evidence="1">
    <location>
        <begin position="1336"/>
        <end position="1385"/>
    </location>
</feature>
<feature type="region of interest" description="Disordered" evidence="1">
    <location>
        <begin position="509"/>
        <end position="531"/>
    </location>
</feature>
<feature type="compositionally biased region" description="Basic and acidic residues" evidence="1">
    <location>
        <begin position="1421"/>
        <end position="1442"/>
    </location>
</feature>
<dbReference type="Proteomes" id="UP001556367">
    <property type="component" value="Unassembled WGS sequence"/>
</dbReference>
<feature type="region of interest" description="Disordered" evidence="1">
    <location>
        <begin position="678"/>
        <end position="799"/>
    </location>
</feature>
<feature type="compositionally biased region" description="Basic and acidic residues" evidence="1">
    <location>
        <begin position="205"/>
        <end position="217"/>
    </location>
</feature>
<evidence type="ECO:0000313" key="3">
    <source>
        <dbReference type="Proteomes" id="UP001556367"/>
    </source>
</evidence>
<feature type="region of interest" description="Disordered" evidence="1">
    <location>
        <begin position="1560"/>
        <end position="1693"/>
    </location>
</feature>
<feature type="compositionally biased region" description="Polar residues" evidence="1">
    <location>
        <begin position="1592"/>
        <end position="1604"/>
    </location>
</feature>
<feature type="region of interest" description="Disordered" evidence="1">
    <location>
        <begin position="611"/>
        <end position="654"/>
    </location>
</feature>
<evidence type="ECO:0000313" key="2">
    <source>
        <dbReference type="EMBL" id="KAL0954804.1"/>
    </source>
</evidence>
<evidence type="ECO:0000256" key="1">
    <source>
        <dbReference type="SAM" id="MobiDB-lite"/>
    </source>
</evidence>
<feature type="region of interest" description="Disordered" evidence="1">
    <location>
        <begin position="1398"/>
        <end position="1490"/>
    </location>
</feature>
<feature type="compositionally biased region" description="Polar residues" evidence="1">
    <location>
        <begin position="1277"/>
        <end position="1289"/>
    </location>
</feature>